<gene>
    <name evidence="4" type="ORF">DLAC_02635</name>
</gene>
<dbReference type="Gene3D" id="3.40.800.20">
    <property type="entry name" value="Histone deacetylase domain"/>
    <property type="match status" value="1"/>
</dbReference>
<feature type="compositionally biased region" description="Polar residues" evidence="1">
    <location>
        <begin position="1173"/>
        <end position="1182"/>
    </location>
</feature>
<feature type="compositionally biased region" description="Low complexity" evidence="1">
    <location>
        <begin position="63"/>
        <end position="74"/>
    </location>
</feature>
<dbReference type="InParanoid" id="A0A152A3I6"/>
<feature type="compositionally biased region" description="Low complexity" evidence="1">
    <location>
        <begin position="1420"/>
        <end position="1439"/>
    </location>
</feature>
<dbReference type="InterPro" id="IPR049554">
    <property type="entry name" value="DNMT3_ADD_PHD"/>
</dbReference>
<dbReference type="GO" id="GO:0004407">
    <property type="term" value="F:histone deacetylase activity"/>
    <property type="evidence" value="ECO:0007669"/>
    <property type="project" value="TreeGrafter"/>
</dbReference>
<dbReference type="SUPFAM" id="SSF52768">
    <property type="entry name" value="Arginase/deacetylase"/>
    <property type="match status" value="1"/>
</dbReference>
<evidence type="ECO:0000256" key="1">
    <source>
        <dbReference type="SAM" id="MobiDB-lite"/>
    </source>
</evidence>
<feature type="region of interest" description="Disordered" evidence="1">
    <location>
        <begin position="314"/>
        <end position="344"/>
    </location>
</feature>
<dbReference type="InterPro" id="IPR023801">
    <property type="entry name" value="His_deacetylse_dom"/>
</dbReference>
<feature type="region of interest" description="Disordered" evidence="1">
    <location>
        <begin position="1"/>
        <end position="103"/>
    </location>
</feature>
<feature type="compositionally biased region" description="Low complexity" evidence="1">
    <location>
        <begin position="1370"/>
        <end position="1381"/>
    </location>
</feature>
<feature type="compositionally biased region" description="Low complexity" evidence="1">
    <location>
        <begin position="1245"/>
        <end position="1265"/>
    </location>
</feature>
<proteinExistence type="predicted"/>
<evidence type="ECO:0000313" key="5">
    <source>
        <dbReference type="Proteomes" id="UP000076078"/>
    </source>
</evidence>
<dbReference type="InterPro" id="IPR023696">
    <property type="entry name" value="Ureohydrolase_dom_sf"/>
</dbReference>
<feature type="compositionally biased region" description="Low complexity" evidence="1">
    <location>
        <begin position="1322"/>
        <end position="1348"/>
    </location>
</feature>
<dbReference type="OrthoDB" id="424012at2759"/>
<protein>
    <submittedName>
        <fullName evidence="4">HdaC, FYVE-type zinc finger-containing protein</fullName>
    </submittedName>
</protein>
<feature type="compositionally biased region" description="Low complexity" evidence="1">
    <location>
        <begin position="405"/>
        <end position="435"/>
    </location>
</feature>
<comment type="caution">
    <text evidence="4">The sequence shown here is derived from an EMBL/GenBank/DDBJ whole genome shotgun (WGS) entry which is preliminary data.</text>
</comment>
<evidence type="ECO:0000259" key="2">
    <source>
        <dbReference type="Pfam" id="PF00850"/>
    </source>
</evidence>
<feature type="region of interest" description="Disordered" evidence="1">
    <location>
        <begin position="125"/>
        <end position="189"/>
    </location>
</feature>
<dbReference type="PANTHER" id="PTHR10625:SF40">
    <property type="entry name" value="TYPE-2 HISTONE DEACETYLASE 2"/>
    <property type="match status" value="1"/>
</dbReference>
<sequence length="1499" mass="168463">MNNKIPQPDNVNKPYTAKWSLKKNSIEVTSGNDDTNPRSHKKTKIEEENEEYLNPSFTMNVASPNSTSNNSQSNVKVGSPMSLGSANADNKPLTINIVNPNEPLKPKRLEKKQIQLEQYINAIQKPQTPNVNTTTTTTTTTGTTSLTGGFDSDSHDEDGGMSSNEGETEDKKKKKSNNNNNNNSSHSNSIIGDGDIRPCWFTGCVKADRSLKILRPCLVPSCKTHGHRSEEKMLDGLKNNTFQISELNRKDKICAVCGEGKQLYYCSSQECAFGFCKSCTDFVAIKHGRHPSEFSAQNPWLCWVCTTSKQKGKERERTKWVRTQVPSLSGQRGGGSTPGGSNVEVIELGSMDQDLSSYKDEKRIRKNRNLLPVQDTRKYTKRKSMDENSLQQQQQQTGISDNVNSPTSRPSSPTQQQYPHQQQQQQSTSSSSGQYPPLPHHIHQKAEDEYVSLFAPDKEPISAFDYFIDKSYSFLRYLTTLEPPLQDDLYENITMFVDRATKLKTVRFEIEYDLVWRMIERLGELFQSNLIATQNLLEMHKHINLIEKEVTEQYPNDPYAVERLDSVLFEHHNTIDELDKQCYCARNAIYCSIELVYRFIGQYKNEYEAVKLEEAQREKTCKSNIEIIERKMKASAIEVQKLKTQEENILSSLSKVRSALIANESFRDALNKKVNDLKVQIALSANQLQEKKADVDFKTATLETEISTMNVLTRVTEGVYWAHDYFYDIKVGQAEKLITQRLHYTQNQIKFFGPEKAKNNSLIPYNTQFPSVDNPIFKTIAIYHKTCMKHNVPNFHLEKPDRIRITVGCIHDFQQRFPERVDIFDNPPEVDQRYVMAVHDAQYIKKLETSLPPEDADYETHLESDVNGLMVPVASHKDDEGDDDQIYDTFVSHGSMKAALRASGAVCAAVDAVSRGGYTRSFCAIRPPGHHAGRYGRTSDAPSQGYCLINNVAIGAKYASLTAGYTRIAIVDFDVHHGNGTQEILAGDDNFLFISIHVCDEKRYFYPGTGKDQGDYDESTGEYDGNILNIGLKRNTGSNIFLQQFTKKVIPRLEAYKPELIFLSAGFDGHKDDPTNGLKLTEEDYGIITKMIKTISFKYSRGRIISVLEGGYGIEKSASLQRCVNTHLRALIEDTDEEIQLASDCYLGELLNPNDIDTNTALNGRPGEEKPSNTKTVNQSTTSQGAVWISPGIIKDGIVDKVNSTIKAIGNNATQDYTVIAIPASSPPMSPSLEQIPKQSPPLQPIQTHTLPQTQPQTQIQTPQPKKVPITTYAPSPQRPQQPPQPTKVPITTYTPLPQRPQQPTPTKVPITTYTPLPQRPTPQHIQQPQQQQPQQQQPKVQRVIPVQAISISPVNSPTSGNKSPIVIKPTQTQPQQQPQQMRPPVLSPEQYQQYKNMETQQPTQYVQDLSLQPSPTLKPISTIVSSSPTQQSQQTNIPKKVIYLNNSNNNNNSSSSSNGNNAHSLTPQLQSPQQLGFAQNTAYYVKQVPNTTKYPYQS</sequence>
<feature type="region of interest" description="Disordered" evidence="1">
    <location>
        <begin position="1418"/>
        <end position="1475"/>
    </location>
</feature>
<feature type="compositionally biased region" description="Basic and acidic residues" evidence="1">
    <location>
        <begin position="375"/>
        <end position="386"/>
    </location>
</feature>
<dbReference type="PRINTS" id="PR01270">
    <property type="entry name" value="HDASUPER"/>
</dbReference>
<dbReference type="Proteomes" id="UP000076078">
    <property type="component" value="Unassembled WGS sequence"/>
</dbReference>
<dbReference type="EMBL" id="LODT01000013">
    <property type="protein sequence ID" value="KYR00611.1"/>
    <property type="molecule type" value="Genomic_DNA"/>
</dbReference>
<dbReference type="GO" id="GO:0000118">
    <property type="term" value="C:histone deacetylase complex"/>
    <property type="evidence" value="ECO:0007669"/>
    <property type="project" value="TreeGrafter"/>
</dbReference>
<dbReference type="GO" id="GO:0040029">
    <property type="term" value="P:epigenetic regulation of gene expression"/>
    <property type="evidence" value="ECO:0007669"/>
    <property type="project" value="TreeGrafter"/>
</dbReference>
<feature type="region of interest" description="Disordered" evidence="1">
    <location>
        <begin position="1225"/>
        <end position="1386"/>
    </location>
</feature>
<accession>A0A152A3I6</accession>
<keyword evidence="5" id="KW-1185">Reference proteome</keyword>
<dbReference type="InterPro" id="IPR000286">
    <property type="entry name" value="HDACs"/>
</dbReference>
<feature type="domain" description="Histone deacetylase" evidence="2">
    <location>
        <begin position="796"/>
        <end position="1130"/>
    </location>
</feature>
<dbReference type="STRING" id="361077.A0A152A3I6"/>
<feature type="region of interest" description="Disordered" evidence="1">
    <location>
        <begin position="1157"/>
        <end position="1182"/>
    </location>
</feature>
<feature type="domain" description="DNMT3 ADD" evidence="3">
    <location>
        <begin position="254"/>
        <end position="305"/>
    </location>
</feature>
<feature type="compositionally biased region" description="Polar residues" evidence="1">
    <location>
        <begin position="22"/>
        <end position="34"/>
    </location>
</feature>
<dbReference type="Pfam" id="PF21255">
    <property type="entry name" value="DNMT3_ADD_GATA1-like"/>
    <property type="match status" value="1"/>
</dbReference>
<feature type="compositionally biased region" description="Low complexity" evidence="1">
    <location>
        <begin position="133"/>
        <end position="149"/>
    </location>
</feature>
<dbReference type="InterPro" id="IPR037138">
    <property type="entry name" value="His_deacetylse_dom_sf"/>
</dbReference>
<name>A0A152A3I6_TIELA</name>
<feature type="compositionally biased region" description="Polar residues" evidence="1">
    <location>
        <begin position="1350"/>
        <end position="1363"/>
    </location>
</feature>
<dbReference type="PANTHER" id="PTHR10625">
    <property type="entry name" value="HISTONE DEACETYLASE HDAC1-RELATED"/>
    <property type="match status" value="1"/>
</dbReference>
<feature type="compositionally biased region" description="Low complexity" evidence="1">
    <location>
        <begin position="1446"/>
        <end position="1475"/>
    </location>
</feature>
<dbReference type="FunCoup" id="A0A152A3I6">
    <property type="interactions" value="472"/>
</dbReference>
<feature type="compositionally biased region" description="Low complexity" evidence="1">
    <location>
        <begin position="177"/>
        <end position="189"/>
    </location>
</feature>
<dbReference type="Pfam" id="PF00850">
    <property type="entry name" value="Hist_deacetyl"/>
    <property type="match status" value="1"/>
</dbReference>
<feature type="region of interest" description="Disordered" evidence="1">
    <location>
        <begin position="357"/>
        <end position="440"/>
    </location>
</feature>
<feature type="compositionally biased region" description="Pro residues" evidence="1">
    <location>
        <begin position="1277"/>
        <end position="1287"/>
    </location>
</feature>
<evidence type="ECO:0000259" key="3">
    <source>
        <dbReference type="Pfam" id="PF21255"/>
    </source>
</evidence>
<reference evidence="4 5" key="1">
    <citation type="submission" date="2015-12" db="EMBL/GenBank/DDBJ databases">
        <title>Dictyostelia acquired genes for synthesis and detection of signals that induce cell-type specialization by lateral gene transfer from prokaryotes.</title>
        <authorList>
            <person name="Gloeckner G."/>
            <person name="Schaap P."/>
        </authorList>
    </citation>
    <scope>NUCLEOTIDE SEQUENCE [LARGE SCALE GENOMIC DNA]</scope>
    <source>
        <strain evidence="4 5">TK</strain>
    </source>
</reference>
<dbReference type="CDD" id="cd11599">
    <property type="entry name" value="HDAC_classII_2"/>
    <property type="match status" value="1"/>
</dbReference>
<evidence type="ECO:0000313" key="4">
    <source>
        <dbReference type="EMBL" id="KYR00611.1"/>
    </source>
</evidence>
<organism evidence="4 5">
    <name type="scientific">Tieghemostelium lacteum</name>
    <name type="common">Slime mold</name>
    <name type="synonym">Dictyostelium lacteum</name>
    <dbReference type="NCBI Taxonomy" id="361077"/>
    <lineage>
        <taxon>Eukaryota</taxon>
        <taxon>Amoebozoa</taxon>
        <taxon>Evosea</taxon>
        <taxon>Eumycetozoa</taxon>
        <taxon>Dictyostelia</taxon>
        <taxon>Dictyosteliales</taxon>
        <taxon>Raperosteliaceae</taxon>
        <taxon>Tieghemostelium</taxon>
    </lineage>
</organism>